<evidence type="ECO:0000313" key="5">
    <source>
        <dbReference type="Proteomes" id="UP000758603"/>
    </source>
</evidence>
<dbReference type="RefSeq" id="XP_045954998.1">
    <property type="nucleotide sequence ID" value="XM_046103466.1"/>
</dbReference>
<dbReference type="InterPro" id="IPR057912">
    <property type="entry name" value="OB_CYT4_C"/>
</dbReference>
<gene>
    <name evidence="4" type="ORF">BKA67DRAFT_574972</name>
</gene>
<dbReference type="GO" id="GO:0000175">
    <property type="term" value="F:3'-5'-RNA exonuclease activity"/>
    <property type="evidence" value="ECO:0007669"/>
    <property type="project" value="TreeGrafter"/>
</dbReference>
<dbReference type="SMART" id="SM00955">
    <property type="entry name" value="RNB"/>
    <property type="match status" value="1"/>
</dbReference>
<dbReference type="InterPro" id="IPR001900">
    <property type="entry name" value="RNase_II/R"/>
</dbReference>
<feature type="region of interest" description="Disordered" evidence="2">
    <location>
        <begin position="382"/>
        <end position="404"/>
    </location>
</feature>
<dbReference type="EMBL" id="JAGPXC010000007">
    <property type="protein sequence ID" value="KAH6648491.1"/>
    <property type="molecule type" value="Genomic_DNA"/>
</dbReference>
<dbReference type="Pfam" id="PF25522">
    <property type="entry name" value="OB_cyt-4"/>
    <property type="match status" value="1"/>
</dbReference>
<dbReference type="GO" id="GO:0000932">
    <property type="term" value="C:P-body"/>
    <property type="evidence" value="ECO:0007669"/>
    <property type="project" value="TreeGrafter"/>
</dbReference>
<dbReference type="InterPro" id="IPR056625">
    <property type="entry name" value="SH3_CYT4"/>
</dbReference>
<dbReference type="PANTHER" id="PTHR23355:SF65">
    <property type="entry name" value="EXORIBONUCLEASE CYT-4, PUTATIVE (AFU_ORTHOLOGUE AFUA_7G01550)-RELATED"/>
    <property type="match status" value="1"/>
</dbReference>
<dbReference type="InterPro" id="IPR022966">
    <property type="entry name" value="RNase_II/R_CS"/>
</dbReference>
<evidence type="ECO:0000259" key="3">
    <source>
        <dbReference type="SMART" id="SM00955"/>
    </source>
</evidence>
<dbReference type="Pfam" id="PF23216">
    <property type="entry name" value="WHD_CYT4"/>
    <property type="match status" value="1"/>
</dbReference>
<dbReference type="InterPro" id="IPR056624">
    <property type="entry name" value="WH_CYT4"/>
</dbReference>
<dbReference type="GO" id="GO:0003723">
    <property type="term" value="F:RNA binding"/>
    <property type="evidence" value="ECO:0007669"/>
    <property type="project" value="InterPro"/>
</dbReference>
<protein>
    <recommendedName>
        <fullName evidence="3">RNB domain-containing protein</fullName>
    </recommendedName>
</protein>
<dbReference type="OrthoDB" id="2285229at2759"/>
<organism evidence="4 5">
    <name type="scientific">Truncatella angustata</name>
    <dbReference type="NCBI Taxonomy" id="152316"/>
    <lineage>
        <taxon>Eukaryota</taxon>
        <taxon>Fungi</taxon>
        <taxon>Dikarya</taxon>
        <taxon>Ascomycota</taxon>
        <taxon>Pezizomycotina</taxon>
        <taxon>Sordariomycetes</taxon>
        <taxon>Xylariomycetidae</taxon>
        <taxon>Amphisphaeriales</taxon>
        <taxon>Sporocadaceae</taxon>
        <taxon>Truncatella</taxon>
    </lineage>
</organism>
<evidence type="ECO:0000256" key="1">
    <source>
        <dbReference type="RuleBase" id="RU003901"/>
    </source>
</evidence>
<dbReference type="InterPro" id="IPR012340">
    <property type="entry name" value="NA-bd_OB-fold"/>
</dbReference>
<dbReference type="InterPro" id="IPR050180">
    <property type="entry name" value="RNR_Ribonuclease"/>
</dbReference>
<comment type="similarity">
    <text evidence="1">Belongs to the RNR ribonuclease family.</text>
</comment>
<dbReference type="AlphaFoldDB" id="A0A9P8UEK0"/>
<dbReference type="Proteomes" id="UP000758603">
    <property type="component" value="Unassembled WGS sequence"/>
</dbReference>
<dbReference type="PROSITE" id="PS01175">
    <property type="entry name" value="RIBONUCLEASE_II"/>
    <property type="match status" value="1"/>
</dbReference>
<proteinExistence type="inferred from homology"/>
<reference evidence="4" key="1">
    <citation type="journal article" date="2021" name="Nat. Commun.">
        <title>Genetic determinants of endophytism in the Arabidopsis root mycobiome.</title>
        <authorList>
            <person name="Mesny F."/>
            <person name="Miyauchi S."/>
            <person name="Thiergart T."/>
            <person name="Pickel B."/>
            <person name="Atanasova L."/>
            <person name="Karlsson M."/>
            <person name="Huettel B."/>
            <person name="Barry K.W."/>
            <person name="Haridas S."/>
            <person name="Chen C."/>
            <person name="Bauer D."/>
            <person name="Andreopoulos W."/>
            <person name="Pangilinan J."/>
            <person name="LaButti K."/>
            <person name="Riley R."/>
            <person name="Lipzen A."/>
            <person name="Clum A."/>
            <person name="Drula E."/>
            <person name="Henrissat B."/>
            <person name="Kohler A."/>
            <person name="Grigoriev I.V."/>
            <person name="Martin F.M."/>
            <person name="Hacquard S."/>
        </authorList>
    </citation>
    <scope>NUCLEOTIDE SEQUENCE</scope>
    <source>
        <strain evidence="4">MPI-SDFR-AT-0073</strain>
    </source>
</reference>
<dbReference type="SUPFAM" id="SSF50249">
    <property type="entry name" value="Nucleic acid-binding proteins"/>
    <property type="match status" value="1"/>
</dbReference>
<evidence type="ECO:0000256" key="2">
    <source>
        <dbReference type="SAM" id="MobiDB-lite"/>
    </source>
</evidence>
<dbReference type="Pfam" id="PF23214">
    <property type="entry name" value="SH3_CYT4"/>
    <property type="match status" value="1"/>
</dbReference>
<dbReference type="Pfam" id="PF00773">
    <property type="entry name" value="RNB"/>
    <property type="match status" value="1"/>
</dbReference>
<name>A0A9P8UEK0_9PEZI</name>
<feature type="domain" description="RNB" evidence="3">
    <location>
        <begin position="512"/>
        <end position="863"/>
    </location>
</feature>
<dbReference type="GeneID" id="70132358"/>
<dbReference type="GO" id="GO:0006402">
    <property type="term" value="P:mRNA catabolic process"/>
    <property type="evidence" value="ECO:0007669"/>
    <property type="project" value="TreeGrafter"/>
</dbReference>
<keyword evidence="5" id="KW-1185">Reference proteome</keyword>
<evidence type="ECO:0000313" key="4">
    <source>
        <dbReference type="EMBL" id="KAH6648491.1"/>
    </source>
</evidence>
<sequence length="1026" mass="114538">MLQASRSYVCWQCAARRVTSNGTLSSPERLATVQNSSSLCKGFLRSSRAYATVQHSSGKHGKNGQSNAAISKVLDQNLPIRQRLRLWEKENPTEAQAMLTDFAETGELSNSFTRPQNVTMAQFDINSPLFDGDELSDLRSDNTTLKAGDLVEMSSEGSRRPVLAICLGRFNGYEHYYTSSGKWFIALGIQPLFVVNNFAQPAELESIIREIPLGEISPETVNALQDLGHDPSRTAGAPLLKKMIAFGHEAESVYQANAGKLDASSSFIGDQTKHRYLTLHEIADILLPFSIKKEGKIPATALYAVHRAVLQDDVFFRPLKQTGHRRSYLFEISPVAEVRIVQKIESIVRDYLGRSGPENKSAKGNSTLLSFIDTARKAIDDSRSVRKPSAHGILSPSPLPTPERPQWSALDKEILQFIELWSSYQKFTSSSSIQTMGSMLMRALDRYPDVKLDSSMGWVFLQEVGWITPWDIQSRYSTRFPDVEIKRSGGFSRTFQGDMDKQLRPDIFSNDRKVWKNGTIYAIDAETTVDIDDAVSVERTSIPDESWIHVHIADPASCISADTGIAKYAEMVPETIYLQGHYSRMLPNNISVDRFSLAPGRPCLTFSSLVNSHGAVLEHKITPGTLGDVVYMTGEDVNDVLGETREDPTATDQEFSVGAKAVAGSPNRRFTRPSDVTQHQKDELTLLSRLGKALHRDRLRKGAIPFFQARPSPKVSLDGVEQEENEDGFMTVRGDPSIQISFSRRTGTDIVEHTMRLAGEVAARWCHDRGIPIPYRTQPYATQNATLIQQYTRDVLVPIIESGGRPDDNHWRHLRALLGGDELTTTAGPHFMMGVDMYTKATSPLRRFGDLIVHWQIEAALLKEKELGESLIGNKDDTFLPFTRERLDRMFPLLRLRERQARLLGNGSGADQWILQALVRAWKFGEAKLPDTFKFTVAHVAGRKSVMGQLDWFDRTAFLRSDALNELAKMSEVNVDDVFEVKLRDVNVHSNLILVEAVKLLKRGNVPATSVEGEVLVPKVTTTATV</sequence>
<comment type="caution">
    <text evidence="4">The sequence shown here is derived from an EMBL/GenBank/DDBJ whole genome shotgun (WGS) entry which is preliminary data.</text>
</comment>
<accession>A0A9P8UEK0</accession>
<dbReference type="PANTHER" id="PTHR23355">
    <property type="entry name" value="RIBONUCLEASE"/>
    <property type="match status" value="1"/>
</dbReference>